<dbReference type="GO" id="GO:0003677">
    <property type="term" value="F:DNA binding"/>
    <property type="evidence" value="ECO:0007669"/>
    <property type="project" value="UniProtKB-KW"/>
</dbReference>
<accession>F2BB46</accession>
<evidence type="ECO:0000256" key="1">
    <source>
        <dbReference type="ARBA" id="ARBA00023015"/>
    </source>
</evidence>
<comment type="caution">
    <text evidence="5">The sequence shown here is derived from an EMBL/GenBank/DDBJ whole genome shotgun (WGS) entry which is preliminary data.</text>
</comment>
<dbReference type="InterPro" id="IPR036390">
    <property type="entry name" value="WH_DNA-bd_sf"/>
</dbReference>
<dbReference type="InterPro" id="IPR036388">
    <property type="entry name" value="WH-like_DNA-bd_sf"/>
</dbReference>
<keyword evidence="2" id="KW-0238">DNA-binding</keyword>
<organism evidence="5 6">
    <name type="scientific">Neisseria bacilliformis ATCC BAA-1200</name>
    <dbReference type="NCBI Taxonomy" id="888742"/>
    <lineage>
        <taxon>Bacteria</taxon>
        <taxon>Pseudomonadati</taxon>
        <taxon>Pseudomonadota</taxon>
        <taxon>Betaproteobacteria</taxon>
        <taxon>Neisseriales</taxon>
        <taxon>Neisseriaceae</taxon>
        <taxon>Neisseria</taxon>
    </lineage>
</organism>
<evidence type="ECO:0000256" key="3">
    <source>
        <dbReference type="ARBA" id="ARBA00023163"/>
    </source>
</evidence>
<dbReference type="PANTHER" id="PTHR42756">
    <property type="entry name" value="TRANSCRIPTIONAL REGULATOR, MARR"/>
    <property type="match status" value="1"/>
</dbReference>
<reference evidence="5 6" key="1">
    <citation type="submission" date="2011-02" db="EMBL/GenBank/DDBJ databases">
        <authorList>
            <person name="Muzny D."/>
            <person name="Qin X."/>
            <person name="Deng J."/>
            <person name="Jiang H."/>
            <person name="Liu Y."/>
            <person name="Qu J."/>
            <person name="Song X.-Z."/>
            <person name="Zhang L."/>
            <person name="Thornton R."/>
            <person name="Coyle M."/>
            <person name="Francisco L."/>
            <person name="Jackson L."/>
            <person name="Javaid M."/>
            <person name="Korchina V."/>
            <person name="Kovar C."/>
            <person name="Mata R."/>
            <person name="Mathew T."/>
            <person name="Ngo R."/>
            <person name="Nguyen L."/>
            <person name="Nguyen N."/>
            <person name="Okwuonu G."/>
            <person name="Ongeri F."/>
            <person name="Pham C."/>
            <person name="Simmons D."/>
            <person name="Wilczek-Boney K."/>
            <person name="Hale W."/>
            <person name="Jakkamsetti A."/>
            <person name="Pham P."/>
            <person name="Ruth R."/>
            <person name="San Lucas F."/>
            <person name="Warren J."/>
            <person name="Zhang J."/>
            <person name="Zhao Z."/>
            <person name="Zhou C."/>
            <person name="Zhu D."/>
            <person name="Lee S."/>
            <person name="Bess C."/>
            <person name="Blankenburg K."/>
            <person name="Forbes L."/>
            <person name="Fu Q."/>
            <person name="Gubbala S."/>
            <person name="Hirani K."/>
            <person name="Jayaseelan J.C."/>
            <person name="Lara F."/>
            <person name="Munidasa M."/>
            <person name="Palculict T."/>
            <person name="Patil S."/>
            <person name="Pu L.-L."/>
            <person name="Saada N."/>
            <person name="Tang L."/>
            <person name="Weissenberger G."/>
            <person name="Zhu Y."/>
            <person name="Hemphill L."/>
            <person name="Shang Y."/>
            <person name="Youmans B."/>
            <person name="Ayvaz T."/>
            <person name="Ross M."/>
            <person name="Santibanez J."/>
            <person name="Aqrawi P."/>
            <person name="Gross S."/>
            <person name="Joshi V."/>
            <person name="Fowler G."/>
            <person name="Nazareth L."/>
            <person name="Reid J."/>
            <person name="Worley K."/>
            <person name="Petrosino J."/>
            <person name="Highlander S."/>
            <person name="Gibbs R."/>
        </authorList>
    </citation>
    <scope>NUCLEOTIDE SEQUENCE [LARGE SCALE GENOMIC DNA]</scope>
    <source>
        <strain evidence="5 6">ATCC BAA-1200</strain>
    </source>
</reference>
<dbReference type="SMART" id="SM00347">
    <property type="entry name" value="HTH_MARR"/>
    <property type="match status" value="1"/>
</dbReference>
<dbReference type="Proteomes" id="UP000004105">
    <property type="component" value="Unassembled WGS sequence"/>
</dbReference>
<feature type="domain" description="HTH marR-type" evidence="4">
    <location>
        <begin position="15"/>
        <end position="143"/>
    </location>
</feature>
<proteinExistence type="predicted"/>
<dbReference type="STRING" id="267212.GCA_001063965_00430"/>
<dbReference type="EMBL" id="AFAY01000020">
    <property type="protein sequence ID" value="EGF11306.1"/>
    <property type="molecule type" value="Genomic_DNA"/>
</dbReference>
<dbReference type="PANTHER" id="PTHR42756:SF1">
    <property type="entry name" value="TRANSCRIPTIONAL REPRESSOR OF EMRAB OPERON"/>
    <property type="match status" value="1"/>
</dbReference>
<dbReference type="AlphaFoldDB" id="F2BB46"/>
<keyword evidence="1" id="KW-0805">Transcription regulation</keyword>
<evidence type="ECO:0000313" key="6">
    <source>
        <dbReference type="Proteomes" id="UP000004105"/>
    </source>
</evidence>
<dbReference type="PROSITE" id="PS50995">
    <property type="entry name" value="HTH_MARR_2"/>
    <property type="match status" value="1"/>
</dbReference>
<dbReference type="SUPFAM" id="SSF46785">
    <property type="entry name" value="Winged helix' DNA-binding domain"/>
    <property type="match status" value="1"/>
</dbReference>
<evidence type="ECO:0000256" key="2">
    <source>
        <dbReference type="ARBA" id="ARBA00023125"/>
    </source>
</evidence>
<evidence type="ECO:0000259" key="4">
    <source>
        <dbReference type="PROSITE" id="PS50995"/>
    </source>
</evidence>
<gene>
    <name evidence="5" type="ORF">HMPREF9123_0950</name>
</gene>
<dbReference type="Pfam" id="PF12802">
    <property type="entry name" value="MarR_2"/>
    <property type="match status" value="1"/>
</dbReference>
<protein>
    <submittedName>
        <fullName evidence="5">MarR-family transcriptional regulator</fullName>
    </submittedName>
</protein>
<dbReference type="HOGENOM" id="CLU_083287_30_3_4"/>
<name>F2BB46_9NEIS</name>
<evidence type="ECO:0000313" key="5">
    <source>
        <dbReference type="EMBL" id="EGF11306.1"/>
    </source>
</evidence>
<keyword evidence="3" id="KW-0804">Transcription</keyword>
<dbReference type="OrthoDB" id="3232829at2"/>
<dbReference type="InterPro" id="IPR000835">
    <property type="entry name" value="HTH_MarR-typ"/>
</dbReference>
<dbReference type="RefSeq" id="WP_007341960.1">
    <property type="nucleotide sequence ID" value="NZ_GL878494.1"/>
</dbReference>
<dbReference type="Gene3D" id="1.10.10.10">
    <property type="entry name" value="Winged helix-like DNA-binding domain superfamily/Winged helix DNA-binding domain"/>
    <property type="match status" value="1"/>
</dbReference>
<keyword evidence="6" id="KW-1185">Reference proteome</keyword>
<dbReference type="GO" id="GO:0003700">
    <property type="term" value="F:DNA-binding transcription factor activity"/>
    <property type="evidence" value="ECO:0007669"/>
    <property type="project" value="InterPro"/>
</dbReference>
<sequence>MENQEIPAYNPHQNLDKLGQLLSGINDLYVQWAKSKGIGHTTFIILYTLYYRESCTQKDICDVWNLAKQTVSTQCNELLDQGQINIVQNSENRRQKILSLTEQGCACIHPPAEEMRRAETGAFAALGEDLGRQLIEGAERFYQAFADRIRQEG</sequence>